<dbReference type="EMBL" id="LNQE01000926">
    <property type="protein sequence ID" value="KUG23016.1"/>
    <property type="molecule type" value="Genomic_DNA"/>
</dbReference>
<reference evidence="2" key="1">
    <citation type="journal article" date="2015" name="Proc. Natl. Acad. Sci. U.S.A.">
        <title>Networks of energetic and metabolic interactions define dynamics in microbial communities.</title>
        <authorList>
            <person name="Embree M."/>
            <person name="Liu J.K."/>
            <person name="Al-Bassam M.M."/>
            <person name="Zengler K."/>
        </authorList>
    </citation>
    <scope>NUCLEOTIDE SEQUENCE</scope>
</reference>
<organism evidence="2">
    <name type="scientific">hydrocarbon metagenome</name>
    <dbReference type="NCBI Taxonomy" id="938273"/>
    <lineage>
        <taxon>unclassified sequences</taxon>
        <taxon>metagenomes</taxon>
        <taxon>ecological metagenomes</taxon>
    </lineage>
</organism>
<dbReference type="GO" id="GO:0015074">
    <property type="term" value="P:DNA integration"/>
    <property type="evidence" value="ECO:0007669"/>
    <property type="project" value="InterPro"/>
</dbReference>
<proteinExistence type="predicted"/>
<gene>
    <name evidence="2" type="ORF">ASZ90_007189</name>
</gene>
<dbReference type="GO" id="GO:0003676">
    <property type="term" value="F:nucleic acid binding"/>
    <property type="evidence" value="ECO:0007669"/>
    <property type="project" value="InterPro"/>
</dbReference>
<dbReference type="PROSITE" id="PS50994">
    <property type="entry name" value="INTEGRASE"/>
    <property type="match status" value="1"/>
</dbReference>
<accession>A0A0W8FQ13</accession>
<dbReference type="Pfam" id="PF00665">
    <property type="entry name" value="rve"/>
    <property type="match status" value="1"/>
</dbReference>
<dbReference type="Pfam" id="PF13276">
    <property type="entry name" value="HTH_21"/>
    <property type="match status" value="1"/>
</dbReference>
<dbReference type="SUPFAM" id="SSF53098">
    <property type="entry name" value="Ribonuclease H-like"/>
    <property type="match status" value="1"/>
</dbReference>
<dbReference type="PANTHER" id="PTHR46889:SF7">
    <property type="entry name" value="TRANSPOSASE FOR INSERTION SEQUENCE ELEMENT IS904"/>
    <property type="match status" value="1"/>
</dbReference>
<dbReference type="Pfam" id="PF13333">
    <property type="entry name" value="rve_2"/>
    <property type="match status" value="1"/>
</dbReference>
<protein>
    <submittedName>
        <fullName evidence="2">Mobile element protein</fullName>
    </submittedName>
</protein>
<feature type="domain" description="Integrase catalytic" evidence="1">
    <location>
        <begin position="95"/>
        <end position="257"/>
    </location>
</feature>
<dbReference type="AlphaFoldDB" id="A0A0W8FQ13"/>
<dbReference type="InterPro" id="IPR001584">
    <property type="entry name" value="Integrase_cat-core"/>
</dbReference>
<dbReference type="PANTHER" id="PTHR46889">
    <property type="entry name" value="TRANSPOSASE INSF FOR INSERTION SEQUENCE IS3B-RELATED"/>
    <property type="match status" value="1"/>
</dbReference>
<comment type="caution">
    <text evidence="2">The sequence shown here is derived from an EMBL/GenBank/DDBJ whole genome shotgun (WGS) entry which is preliminary data.</text>
</comment>
<name>A0A0W8FQ13_9ZZZZ</name>
<evidence type="ECO:0000313" key="2">
    <source>
        <dbReference type="EMBL" id="KUG23016.1"/>
    </source>
</evidence>
<dbReference type="InterPro" id="IPR036397">
    <property type="entry name" value="RNaseH_sf"/>
</dbReference>
<sequence length="272" mass="31768">MKLPRSTYYYQSKNKAVEDSELIALIEAIIEEFPGYGYRRVTRELHRRSIPVNHKKVLRIMRERGLTRKIKRRWIKTTDSNHHNPIYPNLIKNLVVTAPNQVWTADITYIGIRSGFVYLAVILDLFARRAIGYAISRHIDTALCLAALTMAIVQRKPPTGVIHHSDRGVQYAAKEYINVLLQYSFLISMSGKGNPYDNATTESFFKTLKVEEVYLWEYRTLDDVQIRLPFFIQDVYNHKRLHYSLGYRPPVEFKELFYKNLKPAPTALTRSV</sequence>
<evidence type="ECO:0000259" key="1">
    <source>
        <dbReference type="PROSITE" id="PS50994"/>
    </source>
</evidence>
<dbReference type="Gene3D" id="3.30.420.10">
    <property type="entry name" value="Ribonuclease H-like superfamily/Ribonuclease H"/>
    <property type="match status" value="1"/>
</dbReference>
<dbReference type="InterPro" id="IPR048020">
    <property type="entry name" value="Transpos_IS3"/>
</dbReference>
<dbReference type="InterPro" id="IPR050900">
    <property type="entry name" value="Transposase_IS3/IS150/IS904"/>
</dbReference>
<dbReference type="InterPro" id="IPR012337">
    <property type="entry name" value="RNaseH-like_sf"/>
</dbReference>
<dbReference type="InterPro" id="IPR025948">
    <property type="entry name" value="HTH-like_dom"/>
</dbReference>
<dbReference type="NCBIfam" id="NF033516">
    <property type="entry name" value="transpos_IS3"/>
    <property type="match status" value="1"/>
</dbReference>